<name>A0A832G2N6_9BACT</name>
<organism evidence="2">
    <name type="scientific">Ignavibacterium album</name>
    <dbReference type="NCBI Taxonomy" id="591197"/>
    <lineage>
        <taxon>Bacteria</taxon>
        <taxon>Pseudomonadati</taxon>
        <taxon>Ignavibacteriota</taxon>
        <taxon>Ignavibacteria</taxon>
        <taxon>Ignavibacteriales</taxon>
        <taxon>Ignavibacteriaceae</taxon>
        <taxon>Ignavibacterium</taxon>
    </lineage>
</organism>
<feature type="chain" id="PRO_5032444737" description="Tetratricopeptide repeat protein" evidence="1">
    <location>
        <begin position="18"/>
        <end position="226"/>
    </location>
</feature>
<evidence type="ECO:0008006" key="3">
    <source>
        <dbReference type="Google" id="ProtNLM"/>
    </source>
</evidence>
<accession>A0A832G2N6</accession>
<evidence type="ECO:0000256" key="1">
    <source>
        <dbReference type="SAM" id="SignalP"/>
    </source>
</evidence>
<dbReference type="InterPro" id="IPR011990">
    <property type="entry name" value="TPR-like_helical_dom_sf"/>
</dbReference>
<dbReference type="EMBL" id="DSVI01000011">
    <property type="protein sequence ID" value="HGT48248.1"/>
    <property type="molecule type" value="Genomic_DNA"/>
</dbReference>
<sequence>MKKIFILSLLFSLVAFSQTYKVEKVSGTVKALTNGSEKWIEIKSGIELSPNSIISVEKNSSVKISSGNIEVTLKELSAVTISSIKQMSTEDLLLALAMENILNAPKKPNDNKSQSTAVYGKNEMERNPLIANTEFGIKRLNGAMQLAENGLKESAVISAKEVYRKYPDTKSLVSYRIFFADILFDKKLFEEALDEYNDILKLQLSTEQKEKVTNRIDEIKRRISGK</sequence>
<reference evidence="2" key="1">
    <citation type="journal article" date="2020" name="mSystems">
        <title>Genome- and Community-Level Interaction Insights into Carbon Utilization and Element Cycling Functions of Hydrothermarchaeota in Hydrothermal Sediment.</title>
        <authorList>
            <person name="Zhou Z."/>
            <person name="Liu Y."/>
            <person name="Xu W."/>
            <person name="Pan J."/>
            <person name="Luo Z.H."/>
            <person name="Li M."/>
        </authorList>
    </citation>
    <scope>NUCLEOTIDE SEQUENCE [LARGE SCALE GENOMIC DNA]</scope>
    <source>
        <strain evidence="2">SpSt-500</strain>
    </source>
</reference>
<proteinExistence type="predicted"/>
<evidence type="ECO:0000313" key="2">
    <source>
        <dbReference type="EMBL" id="HGT48248.1"/>
    </source>
</evidence>
<gene>
    <name evidence="2" type="ORF">ENS56_09445</name>
</gene>
<dbReference type="Gene3D" id="1.25.40.10">
    <property type="entry name" value="Tetratricopeptide repeat domain"/>
    <property type="match status" value="1"/>
</dbReference>
<protein>
    <recommendedName>
        <fullName evidence="3">Tetratricopeptide repeat protein</fullName>
    </recommendedName>
</protein>
<comment type="caution">
    <text evidence="2">The sequence shown here is derived from an EMBL/GenBank/DDBJ whole genome shotgun (WGS) entry which is preliminary data.</text>
</comment>
<dbReference type="AlphaFoldDB" id="A0A832G2N6"/>
<feature type="signal peptide" evidence="1">
    <location>
        <begin position="1"/>
        <end position="17"/>
    </location>
</feature>
<keyword evidence="1" id="KW-0732">Signal</keyword>